<dbReference type="AlphaFoldDB" id="A0A0A9C264"/>
<evidence type="ECO:0000313" key="1">
    <source>
        <dbReference type="EMBL" id="JAD69636.1"/>
    </source>
</evidence>
<accession>A0A0A9C264</accession>
<name>A0A0A9C264_ARUDO</name>
<dbReference type="EMBL" id="GBRH01228259">
    <property type="protein sequence ID" value="JAD69636.1"/>
    <property type="molecule type" value="Transcribed_RNA"/>
</dbReference>
<protein>
    <submittedName>
        <fullName evidence="1">Uncharacterized protein</fullName>
    </submittedName>
</protein>
<sequence>MLASIIQPVPFFAWLTGMNKFHFQKAISILRHYHSEPIPPCHFLYMTLVSLKLN</sequence>
<reference evidence="1" key="2">
    <citation type="journal article" date="2015" name="Data Brief">
        <title>Shoot transcriptome of the giant reed, Arundo donax.</title>
        <authorList>
            <person name="Barrero R.A."/>
            <person name="Guerrero F.D."/>
            <person name="Moolhuijzen P."/>
            <person name="Goolsby J.A."/>
            <person name="Tidwell J."/>
            <person name="Bellgard S.E."/>
            <person name="Bellgard M.I."/>
        </authorList>
    </citation>
    <scope>NUCLEOTIDE SEQUENCE</scope>
    <source>
        <tissue evidence="1">Shoot tissue taken approximately 20 cm above the soil surface</tissue>
    </source>
</reference>
<reference evidence="1" key="1">
    <citation type="submission" date="2014-09" db="EMBL/GenBank/DDBJ databases">
        <authorList>
            <person name="Magalhaes I.L.F."/>
            <person name="Oliveira U."/>
            <person name="Santos F.R."/>
            <person name="Vidigal T.H.D.A."/>
            <person name="Brescovit A.D."/>
            <person name="Santos A.J."/>
        </authorList>
    </citation>
    <scope>NUCLEOTIDE SEQUENCE</scope>
    <source>
        <tissue evidence="1">Shoot tissue taken approximately 20 cm above the soil surface</tissue>
    </source>
</reference>
<proteinExistence type="predicted"/>
<organism evidence="1">
    <name type="scientific">Arundo donax</name>
    <name type="common">Giant reed</name>
    <name type="synonym">Donax arundinaceus</name>
    <dbReference type="NCBI Taxonomy" id="35708"/>
    <lineage>
        <taxon>Eukaryota</taxon>
        <taxon>Viridiplantae</taxon>
        <taxon>Streptophyta</taxon>
        <taxon>Embryophyta</taxon>
        <taxon>Tracheophyta</taxon>
        <taxon>Spermatophyta</taxon>
        <taxon>Magnoliopsida</taxon>
        <taxon>Liliopsida</taxon>
        <taxon>Poales</taxon>
        <taxon>Poaceae</taxon>
        <taxon>PACMAD clade</taxon>
        <taxon>Arundinoideae</taxon>
        <taxon>Arundineae</taxon>
        <taxon>Arundo</taxon>
    </lineage>
</organism>